<organism evidence="4 6">
    <name type="scientific">Pseudomonas reinekei</name>
    <dbReference type="NCBI Taxonomy" id="395598"/>
    <lineage>
        <taxon>Bacteria</taxon>
        <taxon>Pseudomonadati</taxon>
        <taxon>Pseudomonadota</taxon>
        <taxon>Gammaproteobacteria</taxon>
        <taxon>Pseudomonadales</taxon>
        <taxon>Pseudomonadaceae</taxon>
        <taxon>Pseudomonas</taxon>
    </lineage>
</organism>
<evidence type="ECO:0000313" key="5">
    <source>
        <dbReference type="Proteomes" id="UP000186756"/>
    </source>
</evidence>
<feature type="transmembrane region" description="Helical" evidence="1">
    <location>
        <begin position="12"/>
        <end position="31"/>
    </location>
</feature>
<dbReference type="Proteomes" id="UP000198549">
    <property type="component" value="Chromosome I"/>
</dbReference>
<evidence type="ECO:0000313" key="3">
    <source>
        <dbReference type="EMBL" id="OLT99021.1"/>
    </source>
</evidence>
<evidence type="ECO:0000313" key="7">
    <source>
        <dbReference type="Proteomes" id="UP000460142"/>
    </source>
</evidence>
<dbReference type="Proteomes" id="UP000460142">
    <property type="component" value="Unassembled WGS sequence"/>
</dbReference>
<name>A0A1H0TUE0_PSERE</name>
<dbReference type="EMBL" id="MSTQ01000028">
    <property type="protein sequence ID" value="OLT99021.1"/>
    <property type="molecule type" value="Genomic_DNA"/>
</dbReference>
<reference evidence="5" key="3">
    <citation type="submission" date="2017-01" db="EMBL/GenBank/DDBJ databases">
        <authorList>
            <person name="Poblete-Castro I."/>
        </authorList>
    </citation>
    <scope>NUCLEOTIDE SEQUENCE [LARGE SCALE GENOMIC DNA]</scope>
    <source>
        <strain evidence="5">DSM 18361 / CCUG 53116 / MT1</strain>
    </source>
</reference>
<keyword evidence="1" id="KW-0812">Transmembrane</keyword>
<dbReference type="Proteomes" id="UP000186756">
    <property type="component" value="Unassembled WGS sequence"/>
</dbReference>
<keyword evidence="1" id="KW-0472">Membrane</keyword>
<gene>
    <name evidence="3" type="ORF">BVK86_27420</name>
    <name evidence="2" type="ORF">F7R15_28175</name>
    <name evidence="4" type="ORF">SAMN04490202_4928</name>
</gene>
<protein>
    <submittedName>
        <fullName evidence="4">Uncharacterized protein</fullName>
    </submittedName>
</protein>
<evidence type="ECO:0000313" key="6">
    <source>
        <dbReference type="Proteomes" id="UP000198549"/>
    </source>
</evidence>
<feature type="transmembrane region" description="Helical" evidence="1">
    <location>
        <begin position="37"/>
        <end position="56"/>
    </location>
</feature>
<dbReference type="EMBL" id="LT629709">
    <property type="protein sequence ID" value="SDP57278.1"/>
    <property type="molecule type" value="Genomic_DNA"/>
</dbReference>
<evidence type="ECO:0000313" key="4">
    <source>
        <dbReference type="EMBL" id="SDP57278.1"/>
    </source>
</evidence>
<dbReference type="EMBL" id="VZPS01000031">
    <property type="protein sequence ID" value="KAB0480223.1"/>
    <property type="molecule type" value="Genomic_DNA"/>
</dbReference>
<dbReference type="RefSeq" id="WP_075949363.1">
    <property type="nucleotide sequence ID" value="NZ_LT629709.1"/>
</dbReference>
<feature type="transmembrane region" description="Helical" evidence="1">
    <location>
        <begin position="68"/>
        <end position="91"/>
    </location>
</feature>
<feature type="transmembrane region" description="Helical" evidence="1">
    <location>
        <begin position="170"/>
        <end position="186"/>
    </location>
</feature>
<dbReference type="OrthoDB" id="6879079at2"/>
<evidence type="ECO:0000313" key="2">
    <source>
        <dbReference type="EMBL" id="KAB0480223.1"/>
    </source>
</evidence>
<reference evidence="2 7" key="4">
    <citation type="submission" date="2019-09" db="EMBL/GenBank/DDBJ databases">
        <title>Draft genome sequences of 48 bacterial type strains from the CCUG.</title>
        <authorList>
            <person name="Tunovic T."/>
            <person name="Pineiro-Iglesias B."/>
            <person name="Unosson C."/>
            <person name="Inganas E."/>
            <person name="Ohlen M."/>
            <person name="Cardew S."/>
            <person name="Jensie-Markopoulos S."/>
            <person name="Salva-Serra F."/>
            <person name="Jaen-Luchoro D."/>
            <person name="Karlsson R."/>
            <person name="Svensson-Stadler L."/>
            <person name="Chun J."/>
            <person name="Moore E."/>
        </authorList>
    </citation>
    <scope>NUCLEOTIDE SEQUENCE [LARGE SCALE GENOMIC DNA]</scope>
    <source>
        <strain evidence="2 7">CCUG 53116</strain>
    </source>
</reference>
<proteinExistence type="predicted"/>
<feature type="transmembrane region" description="Helical" evidence="1">
    <location>
        <begin position="144"/>
        <end position="164"/>
    </location>
</feature>
<accession>A0A1H0TUE0</accession>
<keyword evidence="1" id="KW-1133">Transmembrane helix</keyword>
<sequence length="234" mass="26529">MFSVESQRFLSTVFGTWFLFSLLAAFSIGILPEIMTLPAVFAVLWLTCWCINCAYRTERFTKYASLRLFTNLAIAPGFAFVAALVTCYKQLKLNAPLAVFISFVPVFLSLIVYGFLYRWRGGHSPLVVRGQRVEVIGAIQENHWLLGVVGAALGSLTYPVFYAYKSSTSILVFLFIVISLFMLFYHRSSISALRTLKEQEAREGSCFTFMNIEEIRKKRASSLIGRMFTANIDR</sequence>
<feature type="transmembrane region" description="Helical" evidence="1">
    <location>
        <begin position="97"/>
        <end position="116"/>
    </location>
</feature>
<dbReference type="AlphaFoldDB" id="A0A1H0TUE0"/>
<reference evidence="3" key="2">
    <citation type="submission" date="2017-01" db="EMBL/GenBank/DDBJ databases">
        <authorList>
            <person name="Mah S.A."/>
            <person name="Swanson W.J."/>
            <person name="Moy G.W."/>
            <person name="Vacquier V.D."/>
        </authorList>
    </citation>
    <scope>NUCLEOTIDE SEQUENCE [LARGE SCALE GENOMIC DNA]</scope>
    <source>
        <strain evidence="3">MT1</strain>
    </source>
</reference>
<reference evidence="4 6" key="1">
    <citation type="submission" date="2016-10" db="EMBL/GenBank/DDBJ databases">
        <authorList>
            <person name="de Groot N.N."/>
        </authorList>
    </citation>
    <scope>NUCLEOTIDE SEQUENCE [LARGE SCALE GENOMIC DNA]</scope>
    <source>
        <strain evidence="4 6">BS3776</strain>
    </source>
</reference>
<keyword evidence="5" id="KW-1185">Reference proteome</keyword>
<evidence type="ECO:0000256" key="1">
    <source>
        <dbReference type="SAM" id="Phobius"/>
    </source>
</evidence>